<dbReference type="SMR" id="A0A139K6S6"/>
<dbReference type="SUPFAM" id="SSF103088">
    <property type="entry name" value="OmpA-like"/>
    <property type="match status" value="1"/>
</dbReference>
<dbReference type="Pfam" id="PF00691">
    <property type="entry name" value="OmpA"/>
    <property type="match status" value="1"/>
</dbReference>
<dbReference type="EMBL" id="QSJP01000004">
    <property type="protein sequence ID" value="RHD89631.1"/>
    <property type="molecule type" value="Genomic_DNA"/>
</dbReference>
<dbReference type="EMBL" id="WCSY01000001">
    <property type="protein sequence ID" value="KAB4315924.1"/>
    <property type="molecule type" value="Genomic_DNA"/>
</dbReference>
<evidence type="ECO:0000313" key="13">
    <source>
        <dbReference type="Proteomes" id="UP000440614"/>
    </source>
</evidence>
<dbReference type="PROSITE" id="PS51123">
    <property type="entry name" value="OMPA_2"/>
    <property type="match status" value="1"/>
</dbReference>
<dbReference type="CDD" id="cd07185">
    <property type="entry name" value="OmpA_C-like"/>
    <property type="match status" value="1"/>
</dbReference>
<keyword evidence="1 2" id="KW-0472">Membrane</keyword>
<feature type="transmembrane region" description="Helical" evidence="2">
    <location>
        <begin position="58"/>
        <end position="76"/>
    </location>
</feature>
<evidence type="ECO:0000313" key="14">
    <source>
        <dbReference type="Proteomes" id="UP000460317"/>
    </source>
</evidence>
<evidence type="ECO:0000259" key="3">
    <source>
        <dbReference type="PROSITE" id="PS51123"/>
    </source>
</evidence>
<accession>A0A139K6S6</accession>
<protein>
    <submittedName>
        <fullName evidence="8">OmpA family protein</fullName>
    </submittedName>
</protein>
<keyword evidence="2" id="KW-1133">Transmembrane helix</keyword>
<dbReference type="Proteomes" id="UP000436825">
    <property type="component" value="Unassembled WGS sequence"/>
</dbReference>
<dbReference type="AlphaFoldDB" id="A0A139K6S6"/>
<evidence type="ECO:0000313" key="12">
    <source>
        <dbReference type="Proteomes" id="UP000436858"/>
    </source>
</evidence>
<evidence type="ECO:0000256" key="2">
    <source>
        <dbReference type="SAM" id="Phobius"/>
    </source>
</evidence>
<evidence type="ECO:0000313" key="5">
    <source>
        <dbReference type="EMBL" id="KAB4452612.1"/>
    </source>
</evidence>
<dbReference type="Proteomes" id="UP000488521">
    <property type="component" value="Unassembled WGS sequence"/>
</dbReference>
<dbReference type="EMBL" id="WCRW01000002">
    <property type="protein sequence ID" value="KAB4458321.1"/>
    <property type="molecule type" value="Genomic_DNA"/>
</dbReference>
<dbReference type="OMA" id="IGNYMDQ"/>
<sequence>MTLANNMYLCVVNLLKYYFINLFKKHCIMNKMKWMVLFMSITMIFSGCASMNNTGKGAAIGGGSGAALGAILGGVIGKGKGAAIGAAIGTAVGAGTGALIGKKMDKAAAEAKQIEGAQVEQITDNNGLQAVKVTFDSGILFTTGNATLSAAAKSALSKFANNVLNQNRDMDVSIYGYTDNQGWRNSTAEQSRQKNLNLSQERAQSVASYLLNCGVSSNQIKGVQGMGESDPIASNDTAAGREQNRRVEVYMYASEQMIKDAQAASN</sequence>
<dbReference type="EMBL" id="WCRY01000003">
    <property type="protein sequence ID" value="KAB4486042.1"/>
    <property type="molecule type" value="Genomic_DNA"/>
</dbReference>
<reference evidence="11 12" key="2">
    <citation type="journal article" date="2019" name="Nat. Med.">
        <title>A library of human gut bacterial isolates paired with longitudinal multiomics data enables mechanistic microbiome research.</title>
        <authorList>
            <person name="Poyet M."/>
            <person name="Groussin M."/>
            <person name="Gibbons S.M."/>
            <person name="Avila-Pacheco J."/>
            <person name="Jiang X."/>
            <person name="Kearney S.M."/>
            <person name="Perrotta A.R."/>
            <person name="Berdy B."/>
            <person name="Zhao S."/>
            <person name="Lieberman T.D."/>
            <person name="Swanson P.K."/>
            <person name="Smith M."/>
            <person name="Roesemann S."/>
            <person name="Alexander J.E."/>
            <person name="Rich S.A."/>
            <person name="Livny J."/>
            <person name="Vlamakis H."/>
            <person name="Clish C."/>
            <person name="Bullock K."/>
            <person name="Deik A."/>
            <person name="Scott J."/>
            <person name="Pierce K.A."/>
            <person name="Xavier R.J."/>
            <person name="Alm E.J."/>
        </authorList>
    </citation>
    <scope>NUCLEOTIDE SEQUENCE [LARGE SCALE GENOMIC DNA]</scope>
    <source>
        <strain evidence="7 15">BIOML-A156</strain>
        <strain evidence="6 11">BIOML-A160</strain>
        <strain evidence="8 12">BIOML-A162</strain>
        <strain evidence="5 14">BIOML-A165</strain>
        <strain evidence="4 13">BIOML-A188</strain>
    </source>
</reference>
<dbReference type="Proteomes" id="UP000436858">
    <property type="component" value="Unassembled WGS sequence"/>
</dbReference>
<gene>
    <name evidence="9" type="ORF">DW780_05995</name>
    <name evidence="7" type="ORF">GAN59_14905</name>
    <name evidence="6" type="ORF">GAN75_04495</name>
    <name evidence="8" type="ORF">GAN91_03835</name>
    <name evidence="5" type="ORF">GAN93_10920</name>
    <name evidence="4" type="ORF">GAO51_00065</name>
</gene>
<dbReference type="PANTHER" id="PTHR30329:SF21">
    <property type="entry name" value="LIPOPROTEIN YIAD-RELATED"/>
    <property type="match status" value="1"/>
</dbReference>
<dbReference type="GO" id="GO:0016020">
    <property type="term" value="C:membrane"/>
    <property type="evidence" value="ECO:0007669"/>
    <property type="project" value="UniProtKB-UniRule"/>
</dbReference>
<dbReference type="InterPro" id="IPR039567">
    <property type="entry name" value="Gly-zipper"/>
</dbReference>
<evidence type="ECO:0000256" key="1">
    <source>
        <dbReference type="PROSITE-ProRule" id="PRU00473"/>
    </source>
</evidence>
<dbReference type="PANTHER" id="PTHR30329">
    <property type="entry name" value="STATOR ELEMENT OF FLAGELLAR MOTOR COMPLEX"/>
    <property type="match status" value="1"/>
</dbReference>
<feature type="domain" description="OmpA-like" evidence="3">
    <location>
        <begin position="128"/>
        <end position="255"/>
    </location>
</feature>
<dbReference type="Proteomes" id="UP000460317">
    <property type="component" value="Unassembled WGS sequence"/>
</dbReference>
<dbReference type="EMBL" id="WCSB01000008">
    <property type="protein sequence ID" value="KAB4452612.1"/>
    <property type="molecule type" value="Genomic_DNA"/>
</dbReference>
<feature type="transmembrane region" description="Helical" evidence="2">
    <location>
        <begin position="35"/>
        <end position="52"/>
    </location>
</feature>
<dbReference type="InterPro" id="IPR006665">
    <property type="entry name" value="OmpA-like"/>
</dbReference>
<evidence type="ECO:0000313" key="11">
    <source>
        <dbReference type="Proteomes" id="UP000436825"/>
    </source>
</evidence>
<dbReference type="EMBL" id="WCRS01000010">
    <property type="protein sequence ID" value="KAB4472766.1"/>
    <property type="molecule type" value="Genomic_DNA"/>
</dbReference>
<evidence type="ECO:0000313" key="4">
    <source>
        <dbReference type="EMBL" id="KAB4315924.1"/>
    </source>
</evidence>
<proteinExistence type="predicted"/>
<evidence type="ECO:0000313" key="6">
    <source>
        <dbReference type="EMBL" id="KAB4458321.1"/>
    </source>
</evidence>
<dbReference type="InterPro" id="IPR036737">
    <property type="entry name" value="OmpA-like_sf"/>
</dbReference>
<dbReference type="InterPro" id="IPR050330">
    <property type="entry name" value="Bact_OuterMem_StrucFunc"/>
</dbReference>
<dbReference type="Proteomes" id="UP000440614">
    <property type="component" value="Unassembled WGS sequence"/>
</dbReference>
<evidence type="ECO:0000313" key="7">
    <source>
        <dbReference type="EMBL" id="KAB4472766.1"/>
    </source>
</evidence>
<comment type="caution">
    <text evidence="8">The sequence shown here is derived from an EMBL/GenBank/DDBJ whole genome shotgun (WGS) entry which is preliminary data.</text>
</comment>
<evidence type="ECO:0000313" key="15">
    <source>
        <dbReference type="Proteomes" id="UP000488521"/>
    </source>
</evidence>
<dbReference type="Pfam" id="PF13488">
    <property type="entry name" value="Gly-zipper_Omp"/>
    <property type="match status" value="1"/>
</dbReference>
<evidence type="ECO:0000313" key="9">
    <source>
        <dbReference type="EMBL" id="RHD89631.1"/>
    </source>
</evidence>
<dbReference type="Gene3D" id="3.30.1330.60">
    <property type="entry name" value="OmpA-like domain"/>
    <property type="match status" value="1"/>
</dbReference>
<reference evidence="9 10" key="1">
    <citation type="submission" date="2018-08" db="EMBL/GenBank/DDBJ databases">
        <title>A genome reference for cultivated species of the human gut microbiota.</title>
        <authorList>
            <person name="Zou Y."/>
            <person name="Xue W."/>
            <person name="Luo G."/>
        </authorList>
    </citation>
    <scope>NUCLEOTIDE SEQUENCE [LARGE SCALE GENOMIC DNA]</scope>
    <source>
        <strain evidence="9 10">AM30-26</strain>
    </source>
</reference>
<keyword evidence="2" id="KW-0812">Transmembrane</keyword>
<dbReference type="Proteomes" id="UP000284785">
    <property type="component" value="Unassembled WGS sequence"/>
</dbReference>
<name>A0A139K6S6_BACT4</name>
<evidence type="ECO:0000313" key="8">
    <source>
        <dbReference type="EMBL" id="KAB4486042.1"/>
    </source>
</evidence>
<organism evidence="8 12">
    <name type="scientific">Bacteroides thetaiotaomicron</name>
    <dbReference type="NCBI Taxonomy" id="818"/>
    <lineage>
        <taxon>Bacteria</taxon>
        <taxon>Pseudomonadati</taxon>
        <taxon>Bacteroidota</taxon>
        <taxon>Bacteroidia</taxon>
        <taxon>Bacteroidales</taxon>
        <taxon>Bacteroidaceae</taxon>
        <taxon>Bacteroides</taxon>
    </lineage>
</organism>
<evidence type="ECO:0000313" key="10">
    <source>
        <dbReference type="Proteomes" id="UP000284785"/>
    </source>
</evidence>